<dbReference type="InterPro" id="IPR028427">
    <property type="entry name" value="Met_Sox_Rdtase_MsrB"/>
</dbReference>
<name>A0A2T4TX05_9BACT</name>
<proteinExistence type="inferred from homology"/>
<evidence type="ECO:0000256" key="5">
    <source>
        <dbReference type="ARBA" id="ARBA00048488"/>
    </source>
</evidence>
<feature type="binding site" evidence="6">
    <location>
        <position position="100"/>
    </location>
    <ligand>
        <name>Zn(2+)</name>
        <dbReference type="ChEBI" id="CHEBI:29105"/>
    </ligand>
</feature>
<dbReference type="GO" id="GO:0005737">
    <property type="term" value="C:cytoplasm"/>
    <property type="evidence" value="ECO:0007669"/>
    <property type="project" value="TreeGrafter"/>
</dbReference>
<dbReference type="GO" id="GO:0008270">
    <property type="term" value="F:zinc ion binding"/>
    <property type="evidence" value="ECO:0007669"/>
    <property type="project" value="UniProtKB-UniRule"/>
</dbReference>
<dbReference type="OrthoDB" id="4174719at2"/>
<comment type="caution">
    <text evidence="8">The sequence shown here is derived from an EMBL/GenBank/DDBJ whole genome shotgun (WGS) entry which is preliminary data.</text>
</comment>
<dbReference type="PANTHER" id="PTHR10173:SF52">
    <property type="entry name" value="METHIONINE-R-SULFOXIDE REDUCTASE B1"/>
    <property type="match status" value="1"/>
</dbReference>
<feature type="binding site" evidence="6">
    <location>
        <position position="51"/>
    </location>
    <ligand>
        <name>Zn(2+)</name>
        <dbReference type="ChEBI" id="CHEBI:29105"/>
    </ligand>
</feature>
<feature type="active site" description="Nucleophile" evidence="6">
    <location>
        <position position="120"/>
    </location>
</feature>
<evidence type="ECO:0000313" key="9">
    <source>
        <dbReference type="Proteomes" id="UP000241436"/>
    </source>
</evidence>
<reference evidence="9" key="2">
    <citation type="journal article" date="2018" name="Environ. Microbiol.">
        <title>Bloom of a denitrifying methanotroph, 'Candidatus Methylomirabilis limnetica', in a deep stratified lake.</title>
        <authorList>
            <person name="Graf J.S."/>
            <person name="Mayr M.J."/>
            <person name="Marchant H.K."/>
            <person name="Tienken D."/>
            <person name="Hach P.F."/>
            <person name="Brand A."/>
            <person name="Schubert C.J."/>
            <person name="Kuypers M.M."/>
            <person name="Milucka J."/>
        </authorList>
    </citation>
    <scope>NUCLEOTIDE SEQUENCE [LARGE SCALE GENOMIC DNA]</scope>
    <source>
        <strain evidence="9">Zug</strain>
    </source>
</reference>
<dbReference type="Pfam" id="PF01641">
    <property type="entry name" value="SelR"/>
    <property type="match status" value="1"/>
</dbReference>
<dbReference type="EC" id="1.8.4.12" evidence="6"/>
<dbReference type="Gene3D" id="2.170.150.20">
    <property type="entry name" value="Peptide methionine sulfoxide reductase"/>
    <property type="match status" value="1"/>
</dbReference>
<dbReference type="EMBL" id="NVQC01000022">
    <property type="protein sequence ID" value="PTL35644.1"/>
    <property type="molecule type" value="Genomic_DNA"/>
</dbReference>
<feature type="binding site" evidence="6">
    <location>
        <position position="48"/>
    </location>
    <ligand>
        <name>Zn(2+)</name>
        <dbReference type="ChEBI" id="CHEBI:29105"/>
    </ligand>
</feature>
<dbReference type="NCBIfam" id="TIGR00357">
    <property type="entry name" value="peptide-methionine (R)-S-oxide reductase MsrB"/>
    <property type="match status" value="1"/>
</dbReference>
<reference evidence="8 9" key="1">
    <citation type="submission" date="2017-09" db="EMBL/GenBank/DDBJ databases">
        <title>Bloom of a denitrifying methanotroph, Candidatus Methylomirabilis limnetica, in a deep stratified lake.</title>
        <authorList>
            <person name="Graf J.S."/>
            <person name="Marchant H.K."/>
            <person name="Tienken D."/>
            <person name="Hach P.F."/>
            <person name="Brand A."/>
            <person name="Schubert C.J."/>
            <person name="Kuypers M.M."/>
            <person name="Milucka J."/>
        </authorList>
    </citation>
    <scope>NUCLEOTIDE SEQUENCE [LARGE SCALE GENOMIC DNA]</scope>
    <source>
        <strain evidence="8 9">Zug</strain>
    </source>
</reference>
<dbReference type="GO" id="GO:0030091">
    <property type="term" value="P:protein repair"/>
    <property type="evidence" value="ECO:0007669"/>
    <property type="project" value="InterPro"/>
</dbReference>
<comment type="similarity">
    <text evidence="1 6">Belongs to the MsrB Met sulfoxide reductase family.</text>
</comment>
<protein>
    <recommendedName>
        <fullName evidence="6">Peptide methionine sulfoxide reductase MsrB</fullName>
        <ecNumber evidence="6">1.8.4.12</ecNumber>
    </recommendedName>
    <alternativeName>
        <fullName evidence="6">Peptide-methionine (R)-S-oxide reductase</fullName>
    </alternativeName>
</protein>
<evidence type="ECO:0000259" key="7">
    <source>
        <dbReference type="PROSITE" id="PS51790"/>
    </source>
</evidence>
<dbReference type="InterPro" id="IPR002579">
    <property type="entry name" value="Met_Sox_Rdtase_MsrB_dom"/>
</dbReference>
<dbReference type="Proteomes" id="UP000241436">
    <property type="component" value="Unassembled WGS sequence"/>
</dbReference>
<dbReference type="AlphaFoldDB" id="A0A2T4TX05"/>
<comment type="cofactor">
    <cofactor evidence="6">
        <name>Zn(2+)</name>
        <dbReference type="ChEBI" id="CHEBI:29105"/>
    </cofactor>
    <text evidence="6">Binds 1 zinc ion per subunit. The zinc ion is important for the structural integrity of the protein.</text>
</comment>
<dbReference type="SUPFAM" id="SSF51316">
    <property type="entry name" value="Mss4-like"/>
    <property type="match status" value="1"/>
</dbReference>
<dbReference type="InterPro" id="IPR011057">
    <property type="entry name" value="Mss4-like_sf"/>
</dbReference>
<evidence type="ECO:0000313" key="8">
    <source>
        <dbReference type="EMBL" id="PTL35644.1"/>
    </source>
</evidence>
<feature type="domain" description="MsrB" evidence="7">
    <location>
        <begin position="9"/>
        <end position="131"/>
    </location>
</feature>
<dbReference type="PANTHER" id="PTHR10173">
    <property type="entry name" value="METHIONINE SULFOXIDE REDUCTASE"/>
    <property type="match status" value="1"/>
</dbReference>
<evidence type="ECO:0000256" key="4">
    <source>
        <dbReference type="ARBA" id="ARBA00023002"/>
    </source>
</evidence>
<dbReference type="FunFam" id="2.170.150.20:FF:000001">
    <property type="entry name" value="Peptide methionine sulfoxide reductase MsrB"/>
    <property type="match status" value="1"/>
</dbReference>
<evidence type="ECO:0000256" key="6">
    <source>
        <dbReference type="HAMAP-Rule" id="MF_01400"/>
    </source>
</evidence>
<organism evidence="8 9">
    <name type="scientific">Candidatus Methylomirabilis limnetica</name>
    <dbReference type="NCBI Taxonomy" id="2033718"/>
    <lineage>
        <taxon>Bacteria</taxon>
        <taxon>Candidatus Methylomirabilota</taxon>
        <taxon>Candidatus Methylomirabilia</taxon>
        <taxon>Candidatus Methylomirabilales</taxon>
        <taxon>Candidatus Methylomirabilaceae</taxon>
        <taxon>Candidatus Methylomirabilis</taxon>
    </lineage>
</organism>
<dbReference type="PROSITE" id="PS51790">
    <property type="entry name" value="MSRB"/>
    <property type="match status" value="1"/>
</dbReference>
<accession>A0A2T4TX05</accession>
<dbReference type="GO" id="GO:0006979">
    <property type="term" value="P:response to oxidative stress"/>
    <property type="evidence" value="ECO:0007669"/>
    <property type="project" value="InterPro"/>
</dbReference>
<dbReference type="GO" id="GO:0033743">
    <property type="term" value="F:peptide-methionine (R)-S-oxide reductase activity"/>
    <property type="evidence" value="ECO:0007669"/>
    <property type="project" value="UniProtKB-UniRule"/>
</dbReference>
<keyword evidence="4 6" id="KW-0560">Oxidoreductase</keyword>
<evidence type="ECO:0000256" key="1">
    <source>
        <dbReference type="ARBA" id="ARBA00007174"/>
    </source>
</evidence>
<gene>
    <name evidence="6 8" type="primary">msrB</name>
    <name evidence="8" type="ORF">CLG94_07700</name>
</gene>
<keyword evidence="2 6" id="KW-0479">Metal-binding</keyword>
<feature type="binding site" evidence="6">
    <location>
        <position position="97"/>
    </location>
    <ligand>
        <name>Zn(2+)</name>
        <dbReference type="ChEBI" id="CHEBI:29105"/>
    </ligand>
</feature>
<dbReference type="RefSeq" id="WP_107562335.1">
    <property type="nucleotide sequence ID" value="NZ_NVQC01000022.1"/>
</dbReference>
<evidence type="ECO:0000256" key="3">
    <source>
        <dbReference type="ARBA" id="ARBA00022833"/>
    </source>
</evidence>
<comment type="catalytic activity">
    <reaction evidence="5 6">
        <text>L-methionyl-[protein] + [thioredoxin]-disulfide + H2O = L-methionyl-(R)-S-oxide-[protein] + [thioredoxin]-dithiol</text>
        <dbReference type="Rhea" id="RHEA:24164"/>
        <dbReference type="Rhea" id="RHEA-COMP:10698"/>
        <dbReference type="Rhea" id="RHEA-COMP:10700"/>
        <dbReference type="Rhea" id="RHEA-COMP:12313"/>
        <dbReference type="Rhea" id="RHEA-COMP:12314"/>
        <dbReference type="ChEBI" id="CHEBI:15377"/>
        <dbReference type="ChEBI" id="CHEBI:16044"/>
        <dbReference type="ChEBI" id="CHEBI:29950"/>
        <dbReference type="ChEBI" id="CHEBI:45764"/>
        <dbReference type="ChEBI" id="CHEBI:50058"/>
        <dbReference type="EC" id="1.8.4.12"/>
    </reaction>
</comment>
<dbReference type="HAMAP" id="MF_01400">
    <property type="entry name" value="MsrB"/>
    <property type="match status" value="1"/>
</dbReference>
<evidence type="ECO:0000256" key="2">
    <source>
        <dbReference type="ARBA" id="ARBA00022723"/>
    </source>
</evidence>
<keyword evidence="3 6" id="KW-0862">Zinc</keyword>
<sequence length="134" mass="15136">MTDKLIRSDEQWKQRLTPEQFYVCRQKGTERPFSGEYSDCKVDGIYRCVSCGNELFGSETKFDSGTGWPSFWAPLAPEQIETVEDADLLIRRTEVRCSRCDAHLGHVFADGPPPTHLRYCINSVALTLAKSSGQ</sequence>
<keyword evidence="9" id="KW-1185">Reference proteome</keyword>